<feature type="compositionally biased region" description="Polar residues" evidence="1">
    <location>
        <begin position="60"/>
        <end position="75"/>
    </location>
</feature>
<organism evidence="2 3">
    <name type="scientific">Rhizophagus irregularis</name>
    <dbReference type="NCBI Taxonomy" id="588596"/>
    <lineage>
        <taxon>Eukaryota</taxon>
        <taxon>Fungi</taxon>
        <taxon>Fungi incertae sedis</taxon>
        <taxon>Mucoromycota</taxon>
        <taxon>Glomeromycotina</taxon>
        <taxon>Glomeromycetes</taxon>
        <taxon>Glomerales</taxon>
        <taxon>Glomeraceae</taxon>
        <taxon>Rhizophagus</taxon>
    </lineage>
</organism>
<name>A0A915ZEM6_9GLOM</name>
<proteinExistence type="predicted"/>
<dbReference type="VEuPathDB" id="FungiDB:RhiirFUN_014926"/>
<comment type="caution">
    <text evidence="2">The sequence shown here is derived from an EMBL/GenBank/DDBJ whole genome shotgun (WGS) entry which is preliminary data.</text>
</comment>
<sequence>MTTNENNDNNNTETLEETTTVQQQPPSPTPSNSSSTSTTKKEKDSGSSNSSVVGGKSAKNVPSSTPAINIFSNDGSFLDRFKKMKAEEDEKKKQLEALERKKAFEDRIKNRGKRKSQPTDEEPDAKRVILEDDEREEALDPKANAYLKEMQKYNERLCKDDAGHEKSTQYKALFKKLKRG</sequence>
<dbReference type="Proteomes" id="UP000684084">
    <property type="component" value="Unassembled WGS sequence"/>
</dbReference>
<dbReference type="AlphaFoldDB" id="A0A915ZEM6"/>
<feature type="compositionally biased region" description="Low complexity" evidence="1">
    <location>
        <begin position="46"/>
        <end position="59"/>
    </location>
</feature>
<evidence type="ECO:0000256" key="1">
    <source>
        <dbReference type="SAM" id="MobiDB-lite"/>
    </source>
</evidence>
<evidence type="ECO:0000313" key="3">
    <source>
        <dbReference type="Proteomes" id="UP000684084"/>
    </source>
</evidence>
<reference evidence="2" key="1">
    <citation type="submission" date="2020-05" db="EMBL/GenBank/DDBJ databases">
        <authorList>
            <person name="Rincon C."/>
            <person name="Sanders R I."/>
            <person name="Robbins C."/>
            <person name="Chaturvedi A."/>
        </authorList>
    </citation>
    <scope>NUCLEOTIDE SEQUENCE</scope>
    <source>
        <strain evidence="2">CHB12</strain>
    </source>
</reference>
<feature type="compositionally biased region" description="Low complexity" evidence="1">
    <location>
        <begin position="1"/>
        <end position="38"/>
    </location>
</feature>
<feature type="compositionally biased region" description="Basic and acidic residues" evidence="1">
    <location>
        <begin position="77"/>
        <end position="109"/>
    </location>
</feature>
<dbReference type="OrthoDB" id="5544050at2759"/>
<gene>
    <name evidence="2" type="ORF">CHRIB12_LOCUS14040</name>
</gene>
<feature type="region of interest" description="Disordered" evidence="1">
    <location>
        <begin position="1"/>
        <end position="143"/>
    </location>
</feature>
<dbReference type="EMBL" id="CAGKOT010000032">
    <property type="protein sequence ID" value="CAB5373525.1"/>
    <property type="molecule type" value="Genomic_DNA"/>
</dbReference>
<evidence type="ECO:0000313" key="2">
    <source>
        <dbReference type="EMBL" id="CAB5373525.1"/>
    </source>
</evidence>
<accession>A0A915ZEM6</accession>
<protein>
    <submittedName>
        <fullName evidence="2">Uncharacterized protein</fullName>
    </submittedName>
</protein>